<dbReference type="AlphaFoldDB" id="A0A8T2VAE7"/>
<dbReference type="CDD" id="cd00519">
    <property type="entry name" value="Lipase_3"/>
    <property type="match status" value="1"/>
</dbReference>
<dbReference type="EMBL" id="CM035408">
    <property type="protein sequence ID" value="KAH7441339.1"/>
    <property type="molecule type" value="Genomic_DNA"/>
</dbReference>
<keyword evidence="1" id="KW-1133">Transmembrane helix</keyword>
<reference evidence="4" key="1">
    <citation type="submission" date="2021-08" db="EMBL/GenBank/DDBJ databases">
        <title>WGS assembly of Ceratopteris richardii.</title>
        <authorList>
            <person name="Marchant D.B."/>
            <person name="Chen G."/>
            <person name="Jenkins J."/>
            <person name="Shu S."/>
            <person name="Leebens-Mack J."/>
            <person name="Grimwood J."/>
            <person name="Schmutz J."/>
            <person name="Soltis P."/>
            <person name="Soltis D."/>
            <person name="Chen Z.-H."/>
        </authorList>
    </citation>
    <scope>NUCLEOTIDE SEQUENCE</scope>
    <source>
        <strain evidence="4">Whitten #5841</strain>
        <tissue evidence="4">Leaf</tissue>
    </source>
</reference>
<dbReference type="Proteomes" id="UP000825935">
    <property type="component" value="Chromosome 3"/>
</dbReference>
<dbReference type="InterPro" id="IPR002921">
    <property type="entry name" value="Fungal_lipase-type"/>
</dbReference>
<dbReference type="Gene3D" id="3.40.50.1820">
    <property type="entry name" value="alpha/beta hydrolase"/>
    <property type="match status" value="1"/>
</dbReference>
<name>A0A8T2VAE7_CERRI</name>
<dbReference type="InterPro" id="IPR055782">
    <property type="entry name" value="DUF7358"/>
</dbReference>
<feature type="domain" description="DUF7358" evidence="3">
    <location>
        <begin position="15"/>
        <end position="249"/>
    </location>
</feature>
<evidence type="ECO:0000313" key="4">
    <source>
        <dbReference type="EMBL" id="KAH7441339.1"/>
    </source>
</evidence>
<proteinExistence type="predicted"/>
<evidence type="ECO:0000256" key="1">
    <source>
        <dbReference type="SAM" id="Phobius"/>
    </source>
</evidence>
<sequence length="909" mass="101084">MSKMTLMLSGFPRFSKVRLLHRLFAVAHLLLAGMAAWGASMATNRRPRDLIASCASTSTASVIRLLWMIGSAVCQAAVASTMLTDGVEPALVSSSNTGEAGNKIAPTIRRKRKMWYAYWLWWGRFGAFVTLLQILGATYLTYSFLKLDSVGINPWYSADGSTGWHRSFFLALSLAAWLLTITQCCVGSEIFAWSSLYARQNNAWRAYYHEMFDYGIREALCCLGRAHYINSKEDEVDSIAAVLGELVSYRAAGAGHLEFLAGLALLQIQGSSVPSLSDSLAPTHLIREASILHTFAVAAYTGPLLDIGRSHLMFPCVWLYRQGVFTPWCRNRLPKLEGDNWWRGHAAAFLRYSKLPPEAIRQGRVHQAKLECAYFVIVIKELQSVVVAVRGTETPEDLLTDGLGRECVLSDSDLCGLFQSDRISQEMKQKLSLNSPHFAHEGIIMAARELAQQLDDFSDSGRVCFSSNSQDLYSLAEDTPASRKPGILSKLLGPGRECEGFKLYLVGHSLGGSIAALTAMRLCGRYPQVHVYGYGVLPCVDASLADACSDFVTSIVYNDEFSSRLSIASIKRLRVAAIKALALESGSDFGAIKRLTQQLLGAPSAARLFDRNNGFSKEITVAKPLIRHKWKRFRFQLKGGIYLCSHACRCMIYMSRYSASGSPKTMLHDFELHNLKVSRSLELVPKETNGLTNQASAELSNHVDDCVLIEDNGRIMPFSPFTHDGWFSDKENIICLNAGRDNDDCNEESEVLVVNDDLDECRHPSSTHNIIEENSDFSSEEISANAEIKTKGKAPLPSDIFVDSQTLHASQSGEQDNHYEMFMPGTIVHLVPVECSKSGQSSHSPGKKAPQGYQYRAFIKDRRSFQDLVISTSMFLDHMPWRCQHAMDKVLEHEKEYLKDTYGSRESFV</sequence>
<dbReference type="OMA" id="HESWTHE"/>
<organism evidence="4 5">
    <name type="scientific">Ceratopteris richardii</name>
    <name type="common">Triangle waterfern</name>
    <dbReference type="NCBI Taxonomy" id="49495"/>
    <lineage>
        <taxon>Eukaryota</taxon>
        <taxon>Viridiplantae</taxon>
        <taxon>Streptophyta</taxon>
        <taxon>Embryophyta</taxon>
        <taxon>Tracheophyta</taxon>
        <taxon>Polypodiopsida</taxon>
        <taxon>Polypodiidae</taxon>
        <taxon>Polypodiales</taxon>
        <taxon>Pteridineae</taxon>
        <taxon>Pteridaceae</taxon>
        <taxon>Parkerioideae</taxon>
        <taxon>Ceratopteris</taxon>
    </lineage>
</organism>
<evidence type="ECO:0008006" key="6">
    <source>
        <dbReference type="Google" id="ProtNLM"/>
    </source>
</evidence>
<dbReference type="Pfam" id="PF01764">
    <property type="entry name" value="Lipase_3"/>
    <property type="match status" value="1"/>
</dbReference>
<dbReference type="OrthoDB" id="438440at2759"/>
<keyword evidence="1" id="KW-0472">Membrane</keyword>
<feature type="domain" description="Fungal lipase-type" evidence="2">
    <location>
        <begin position="499"/>
        <end position="559"/>
    </location>
</feature>
<evidence type="ECO:0000313" key="5">
    <source>
        <dbReference type="Proteomes" id="UP000825935"/>
    </source>
</evidence>
<evidence type="ECO:0000259" key="3">
    <source>
        <dbReference type="Pfam" id="PF24057"/>
    </source>
</evidence>
<comment type="caution">
    <text evidence="4">The sequence shown here is derived from an EMBL/GenBank/DDBJ whole genome shotgun (WGS) entry which is preliminary data.</text>
</comment>
<accession>A0A8T2VAE7</accession>
<dbReference type="PANTHER" id="PTHR47030">
    <property type="entry name" value="LIPASE CLASS 3 FAMILY PROTEIN"/>
    <property type="match status" value="1"/>
</dbReference>
<evidence type="ECO:0000259" key="2">
    <source>
        <dbReference type="Pfam" id="PF01764"/>
    </source>
</evidence>
<keyword evidence="1" id="KW-0812">Transmembrane</keyword>
<gene>
    <name evidence="4" type="ORF">KP509_03G034200</name>
</gene>
<dbReference type="Pfam" id="PF24057">
    <property type="entry name" value="DUF7358"/>
    <property type="match status" value="1"/>
</dbReference>
<dbReference type="SUPFAM" id="SSF53474">
    <property type="entry name" value="alpha/beta-Hydrolases"/>
    <property type="match status" value="1"/>
</dbReference>
<protein>
    <recommendedName>
        <fullName evidence="6">Fungal lipase-like domain-containing protein</fullName>
    </recommendedName>
</protein>
<feature type="transmembrane region" description="Helical" evidence="1">
    <location>
        <begin position="119"/>
        <end position="142"/>
    </location>
</feature>
<dbReference type="InterPro" id="IPR029058">
    <property type="entry name" value="AB_hydrolase_fold"/>
</dbReference>
<dbReference type="GO" id="GO:0006629">
    <property type="term" value="P:lipid metabolic process"/>
    <property type="evidence" value="ECO:0007669"/>
    <property type="project" value="InterPro"/>
</dbReference>
<keyword evidence="5" id="KW-1185">Reference proteome</keyword>
<dbReference type="PANTHER" id="PTHR47030:SF2">
    <property type="entry name" value="LIPASE CLASS 3 FAMILY PROTEIN"/>
    <property type="match status" value="1"/>
</dbReference>